<comment type="caution">
    <text evidence="3">The sequence shown here is derived from an EMBL/GenBank/DDBJ whole genome shotgun (WGS) entry which is preliminary data.</text>
</comment>
<evidence type="ECO:0000313" key="3">
    <source>
        <dbReference type="EMBL" id="TWO68974.1"/>
    </source>
</evidence>
<dbReference type="Gene3D" id="3.40.190.150">
    <property type="entry name" value="Bordetella uptake gene, domain 1"/>
    <property type="match status" value="1"/>
</dbReference>
<dbReference type="CDD" id="cd13578">
    <property type="entry name" value="PBP2_Bug27"/>
    <property type="match status" value="1"/>
</dbReference>
<keyword evidence="4" id="KW-1185">Reference proteome</keyword>
<dbReference type="PANTHER" id="PTHR42928:SF5">
    <property type="entry name" value="BLR1237 PROTEIN"/>
    <property type="match status" value="1"/>
</dbReference>
<sequence>MNLRRFTLLATLVLASPFAFVAAAHAQAYPSKPIKLLVPLAAGSTADILSRTIGTELAREMGQAVVVENKAGAGGTIAMAELARSAPDGYTIAFASQGTLVFNQALYSKPGYDSIKDFAPIVLVGGVSNVMIVPPGSTAKTVMDVITAAKAKPGMTFSSGGSGTSHHLSGVLFGQLTGTQLTHVPYKGAPQGILAVMSGEVDMGFYNTPTVIAQIRENKVKGLGVTSLAKSELLPQLPTLDSSGVKAYEVNTWFGFVAPAGTPPEVVTRLHATIGKILALPAIREKLAAQGFDLAPLQPPAHFATVIQADLAKWPTIVKASGAKVD</sequence>
<dbReference type="Gene3D" id="3.40.190.10">
    <property type="entry name" value="Periplasmic binding protein-like II"/>
    <property type="match status" value="1"/>
</dbReference>
<dbReference type="InterPro" id="IPR005064">
    <property type="entry name" value="BUG"/>
</dbReference>
<protein>
    <submittedName>
        <fullName evidence="3">Tripartite tricarboxylate transporter substrate binding protein</fullName>
    </submittedName>
</protein>
<organism evidence="3 4">
    <name type="scientific">Caenimonas sedimenti</name>
    <dbReference type="NCBI Taxonomy" id="2596921"/>
    <lineage>
        <taxon>Bacteria</taxon>
        <taxon>Pseudomonadati</taxon>
        <taxon>Pseudomonadota</taxon>
        <taxon>Betaproteobacteria</taxon>
        <taxon>Burkholderiales</taxon>
        <taxon>Comamonadaceae</taxon>
        <taxon>Caenimonas</taxon>
    </lineage>
</organism>
<proteinExistence type="inferred from homology"/>
<comment type="similarity">
    <text evidence="1">Belongs to the UPF0065 (bug) family.</text>
</comment>
<accession>A0A562ZLC3</accession>
<evidence type="ECO:0000313" key="4">
    <source>
        <dbReference type="Proteomes" id="UP000318199"/>
    </source>
</evidence>
<dbReference type="OrthoDB" id="8627412at2"/>
<dbReference type="PIRSF" id="PIRSF017082">
    <property type="entry name" value="YflP"/>
    <property type="match status" value="1"/>
</dbReference>
<evidence type="ECO:0000256" key="1">
    <source>
        <dbReference type="ARBA" id="ARBA00006987"/>
    </source>
</evidence>
<reference evidence="3 4" key="1">
    <citation type="submission" date="2019-07" db="EMBL/GenBank/DDBJ databases">
        <title>Caenimonas sedimenti sp. nov., isolated from activated sludge.</title>
        <authorList>
            <person name="Xu J."/>
        </authorList>
    </citation>
    <scope>NUCLEOTIDE SEQUENCE [LARGE SCALE GENOMIC DNA]</scope>
    <source>
        <strain evidence="3 4">HX-9-20</strain>
    </source>
</reference>
<dbReference type="RefSeq" id="WP_145895126.1">
    <property type="nucleotide sequence ID" value="NZ_VOBQ01000017.1"/>
</dbReference>
<feature type="signal peptide" evidence="2">
    <location>
        <begin position="1"/>
        <end position="26"/>
    </location>
</feature>
<dbReference type="SUPFAM" id="SSF53850">
    <property type="entry name" value="Periplasmic binding protein-like II"/>
    <property type="match status" value="1"/>
</dbReference>
<name>A0A562ZLC3_9BURK</name>
<dbReference type="AlphaFoldDB" id="A0A562ZLC3"/>
<keyword evidence="2" id="KW-0732">Signal</keyword>
<dbReference type="InterPro" id="IPR042100">
    <property type="entry name" value="Bug_dom1"/>
</dbReference>
<dbReference type="Proteomes" id="UP000318199">
    <property type="component" value="Unassembled WGS sequence"/>
</dbReference>
<gene>
    <name evidence="3" type="ORF">FN976_21515</name>
</gene>
<evidence type="ECO:0000256" key="2">
    <source>
        <dbReference type="SAM" id="SignalP"/>
    </source>
</evidence>
<dbReference type="EMBL" id="VOBQ01000017">
    <property type="protein sequence ID" value="TWO68974.1"/>
    <property type="molecule type" value="Genomic_DNA"/>
</dbReference>
<dbReference type="Pfam" id="PF03401">
    <property type="entry name" value="TctC"/>
    <property type="match status" value="1"/>
</dbReference>
<dbReference type="PANTHER" id="PTHR42928">
    <property type="entry name" value="TRICARBOXYLATE-BINDING PROTEIN"/>
    <property type="match status" value="1"/>
</dbReference>
<feature type="chain" id="PRO_5022069139" evidence="2">
    <location>
        <begin position="27"/>
        <end position="326"/>
    </location>
</feature>